<dbReference type="InterPro" id="IPR011050">
    <property type="entry name" value="Pectin_lyase_fold/virulence"/>
</dbReference>
<keyword evidence="1" id="KW-0732">Signal</keyword>
<organism evidence="2 3">
    <name type="scientific">Apatococcus fuscideae</name>
    <dbReference type="NCBI Taxonomy" id="2026836"/>
    <lineage>
        <taxon>Eukaryota</taxon>
        <taxon>Viridiplantae</taxon>
        <taxon>Chlorophyta</taxon>
        <taxon>core chlorophytes</taxon>
        <taxon>Trebouxiophyceae</taxon>
        <taxon>Chlorellales</taxon>
        <taxon>Chlorellaceae</taxon>
        <taxon>Apatococcus</taxon>
    </lineage>
</organism>
<proteinExistence type="predicted"/>
<dbReference type="EMBL" id="JALJOV010001969">
    <property type="protein sequence ID" value="KAK9837219.1"/>
    <property type="molecule type" value="Genomic_DNA"/>
</dbReference>
<sequence>MRTWSVALAVCLLSYGTARVQCQSEFAAAPVLNVIDFGTTAEGNGSSAGVEEAINAPTDGVTDATPAVLAAIAALPASGGQLYFPTGVYLLTQALNINNVPVAIVGDGMSLSILRWSSTASSYGISVSQNSANAVVSVHDISFYTDAAQTTQGVALTIDLVHFTGYDGNSGPKTSSEFGVKIDGSGSPVEIDLAQIWMQFCQFGVEITGTVEGVSITQANMVAVVVGVSTVTSNKPQLALSQSHIAAYTSGIVATGTNSLNIYGCLIYAFADRPAGQPFIGINVSNSTGNILNMNQFADTSTPSGLYTAISFTNTDFSSVVNNICLTPVTQFTNVVDPISRLNNFANNICEGTINDSG</sequence>
<accession>A0AAW1RU39</accession>
<protein>
    <recommendedName>
        <fullName evidence="4">Pectate lyase superfamily protein domain-containing protein</fullName>
    </recommendedName>
</protein>
<evidence type="ECO:0008006" key="4">
    <source>
        <dbReference type="Google" id="ProtNLM"/>
    </source>
</evidence>
<reference evidence="2 3" key="1">
    <citation type="journal article" date="2024" name="Nat. Commun.">
        <title>Phylogenomics reveals the evolutionary origins of lichenization in chlorophyte algae.</title>
        <authorList>
            <person name="Puginier C."/>
            <person name="Libourel C."/>
            <person name="Otte J."/>
            <person name="Skaloud P."/>
            <person name="Haon M."/>
            <person name="Grisel S."/>
            <person name="Petersen M."/>
            <person name="Berrin J.G."/>
            <person name="Delaux P.M."/>
            <person name="Dal Grande F."/>
            <person name="Keller J."/>
        </authorList>
    </citation>
    <scope>NUCLEOTIDE SEQUENCE [LARGE SCALE GENOMIC DNA]</scope>
    <source>
        <strain evidence="2 3">SAG 2523</strain>
    </source>
</reference>
<comment type="caution">
    <text evidence="2">The sequence shown here is derived from an EMBL/GenBank/DDBJ whole genome shotgun (WGS) entry which is preliminary data.</text>
</comment>
<evidence type="ECO:0000313" key="3">
    <source>
        <dbReference type="Proteomes" id="UP001485043"/>
    </source>
</evidence>
<dbReference type="SUPFAM" id="SSF51126">
    <property type="entry name" value="Pectin lyase-like"/>
    <property type="match status" value="1"/>
</dbReference>
<dbReference type="Gene3D" id="2.160.20.10">
    <property type="entry name" value="Single-stranded right-handed beta-helix, Pectin lyase-like"/>
    <property type="match status" value="1"/>
</dbReference>
<evidence type="ECO:0000313" key="2">
    <source>
        <dbReference type="EMBL" id="KAK9837219.1"/>
    </source>
</evidence>
<evidence type="ECO:0000256" key="1">
    <source>
        <dbReference type="SAM" id="SignalP"/>
    </source>
</evidence>
<feature type="chain" id="PRO_5043452592" description="Pectate lyase superfamily protein domain-containing protein" evidence="1">
    <location>
        <begin position="23"/>
        <end position="358"/>
    </location>
</feature>
<feature type="signal peptide" evidence="1">
    <location>
        <begin position="1"/>
        <end position="22"/>
    </location>
</feature>
<dbReference type="InterPro" id="IPR012334">
    <property type="entry name" value="Pectin_lyas_fold"/>
</dbReference>
<dbReference type="AlphaFoldDB" id="A0AAW1RU39"/>
<keyword evidence="3" id="KW-1185">Reference proteome</keyword>
<name>A0AAW1RU39_9CHLO</name>
<gene>
    <name evidence="2" type="ORF">WJX84_010716</name>
</gene>
<dbReference type="Proteomes" id="UP001485043">
    <property type="component" value="Unassembled WGS sequence"/>
</dbReference>